<dbReference type="GO" id="GO:0036503">
    <property type="term" value="P:ERAD pathway"/>
    <property type="evidence" value="ECO:0007669"/>
    <property type="project" value="TreeGrafter"/>
</dbReference>
<dbReference type="GO" id="GO:0034098">
    <property type="term" value="C:VCP-NPL4-UFD1 AAA ATPase complex"/>
    <property type="evidence" value="ECO:0007669"/>
    <property type="project" value="TreeGrafter"/>
</dbReference>
<dbReference type="EMBL" id="RBNI01001167">
    <property type="protein sequence ID" value="RUP50815.1"/>
    <property type="molecule type" value="Genomic_DNA"/>
</dbReference>
<dbReference type="GO" id="GO:0031593">
    <property type="term" value="F:polyubiquitin modification-dependent protein binding"/>
    <property type="evidence" value="ECO:0007669"/>
    <property type="project" value="TreeGrafter"/>
</dbReference>
<dbReference type="OrthoDB" id="422728at2759"/>
<reference evidence="7 8" key="1">
    <citation type="journal article" date="2018" name="New Phytol.">
        <title>Phylogenomics of Endogonaceae and evolution of mycorrhizas within Mucoromycota.</title>
        <authorList>
            <person name="Chang Y."/>
            <person name="Desiro A."/>
            <person name="Na H."/>
            <person name="Sandor L."/>
            <person name="Lipzen A."/>
            <person name="Clum A."/>
            <person name="Barry K."/>
            <person name="Grigoriev I.V."/>
            <person name="Martin F.M."/>
            <person name="Stajich J.E."/>
            <person name="Smith M.E."/>
            <person name="Bonito G."/>
            <person name="Spatafora J.W."/>
        </authorList>
    </citation>
    <scope>NUCLEOTIDE SEQUENCE [LARGE SCALE GENOMIC DNA]</scope>
    <source>
        <strain evidence="7 8">GMNB39</strain>
    </source>
</reference>
<dbReference type="Pfam" id="PF03152">
    <property type="entry name" value="UFD1_N1"/>
    <property type="match status" value="1"/>
</dbReference>
<feature type="domain" description="Ubiquitin fusion degradation protein UFD1 N-terminal subdomain 2" evidence="6">
    <location>
        <begin position="134"/>
        <end position="223"/>
    </location>
</feature>
<dbReference type="FunFam" id="2.40.40.50:FF:000001">
    <property type="entry name" value="Ubiquitin fusion degradation protein 1 homolog"/>
    <property type="match status" value="1"/>
</dbReference>
<evidence type="ECO:0000256" key="2">
    <source>
        <dbReference type="ARBA" id="ARBA00022786"/>
    </source>
</evidence>
<dbReference type="Gene3D" id="3.10.330.10">
    <property type="match status" value="1"/>
</dbReference>
<feature type="compositionally biased region" description="Polar residues" evidence="4">
    <location>
        <begin position="275"/>
        <end position="285"/>
    </location>
</feature>
<dbReference type="InterPro" id="IPR004854">
    <property type="entry name" value="Ufd1-like"/>
</dbReference>
<evidence type="ECO:0000256" key="3">
    <source>
        <dbReference type="ARBA" id="ARBA00074895"/>
    </source>
</evidence>
<organism evidence="7 8">
    <name type="scientific">Jimgerdemannia flammicorona</name>
    <dbReference type="NCBI Taxonomy" id="994334"/>
    <lineage>
        <taxon>Eukaryota</taxon>
        <taxon>Fungi</taxon>
        <taxon>Fungi incertae sedis</taxon>
        <taxon>Mucoromycota</taxon>
        <taxon>Mucoromycotina</taxon>
        <taxon>Endogonomycetes</taxon>
        <taxon>Endogonales</taxon>
        <taxon>Endogonaceae</taxon>
        <taxon>Jimgerdemannia</taxon>
    </lineage>
</organism>
<gene>
    <name evidence="7" type="ORF">BC936DRAFT_137608</name>
</gene>
<comment type="similarity">
    <text evidence="1">Belongs to the UFD1 family.</text>
</comment>
<comment type="caution">
    <text evidence="7">The sequence shown here is derived from an EMBL/GenBank/DDBJ whole genome shotgun (WGS) entry which is preliminary data.</text>
</comment>
<dbReference type="Gene3D" id="2.40.40.50">
    <property type="entry name" value="Ubiquitin fusion degradation protein UFD1, N-terminal domain"/>
    <property type="match status" value="1"/>
</dbReference>
<feature type="region of interest" description="Disordered" evidence="4">
    <location>
        <begin position="332"/>
        <end position="394"/>
    </location>
</feature>
<dbReference type="Pfam" id="PF24842">
    <property type="entry name" value="UFD1_N2"/>
    <property type="match status" value="1"/>
</dbReference>
<evidence type="ECO:0000259" key="6">
    <source>
        <dbReference type="Pfam" id="PF24842"/>
    </source>
</evidence>
<protein>
    <recommendedName>
        <fullName evidence="3">Ubiquitin fusion degradation protein 1</fullName>
    </recommendedName>
</protein>
<dbReference type="InterPro" id="IPR042299">
    <property type="entry name" value="Ufd1-like_Nn"/>
</dbReference>
<feature type="compositionally biased region" description="Low complexity" evidence="4">
    <location>
        <begin position="348"/>
        <end position="368"/>
    </location>
</feature>
<dbReference type="PANTHER" id="PTHR12555:SF13">
    <property type="entry name" value="UBIQUITIN RECOGNITION FACTOR IN ER-ASSOCIATED DEGRADATION PROTEIN 1"/>
    <property type="match status" value="1"/>
</dbReference>
<feature type="compositionally biased region" description="Basic and acidic residues" evidence="4">
    <location>
        <begin position="380"/>
        <end position="394"/>
    </location>
</feature>
<dbReference type="GO" id="GO:0006511">
    <property type="term" value="P:ubiquitin-dependent protein catabolic process"/>
    <property type="evidence" value="ECO:0007669"/>
    <property type="project" value="InterPro"/>
</dbReference>
<dbReference type="InterPro" id="IPR055417">
    <property type="entry name" value="UFD1_N1"/>
</dbReference>
<dbReference type="Proteomes" id="UP000268093">
    <property type="component" value="Unassembled WGS sequence"/>
</dbReference>
<evidence type="ECO:0000313" key="7">
    <source>
        <dbReference type="EMBL" id="RUP50815.1"/>
    </source>
</evidence>
<evidence type="ECO:0000256" key="4">
    <source>
        <dbReference type="SAM" id="MobiDB-lite"/>
    </source>
</evidence>
<name>A0A433DJ39_9FUNG</name>
<keyword evidence="8" id="KW-1185">Reference proteome</keyword>
<evidence type="ECO:0000256" key="1">
    <source>
        <dbReference type="ARBA" id="ARBA00006043"/>
    </source>
</evidence>
<dbReference type="PANTHER" id="PTHR12555">
    <property type="entry name" value="UBIQUITIN FUSION DEGRADATON PROTEIN 1"/>
    <property type="match status" value="1"/>
</dbReference>
<dbReference type="InterPro" id="IPR055418">
    <property type="entry name" value="UFD1_N2"/>
</dbReference>
<feature type="compositionally biased region" description="Polar residues" evidence="4">
    <location>
        <begin position="332"/>
        <end position="341"/>
    </location>
</feature>
<feature type="region of interest" description="Disordered" evidence="4">
    <location>
        <begin position="266"/>
        <end position="296"/>
    </location>
</feature>
<accession>A0A433DJ39</accession>
<proteinExistence type="inferred from homology"/>
<dbReference type="AlphaFoldDB" id="A0A433DJ39"/>
<evidence type="ECO:0000259" key="5">
    <source>
        <dbReference type="Pfam" id="PF03152"/>
    </source>
</evidence>
<feature type="domain" description="Ubiquitin fusion degradation protein UFD1 N-terminal subdomain 1" evidence="5">
    <location>
        <begin position="34"/>
        <end position="132"/>
    </location>
</feature>
<sequence length="394" mass="43547">MFHGAYDDDDDDAFNQLGPFGTHMPTLLNPNRNFVETYRCFSVAMMQGNERENVNFGGKIILPQSALVKLASLNIEYPMLFKLENLEKDLHTHAGVLEFIAEEGRCYLPHWMMQTLLLEPGEIIEIRNTTLPLGTFVKIEPQSVDFLDITNPKAVDDYSSKFLYPIRLEQALRNFSTLTRGDIIQINYNSKVYEIRVLEIRPEMLHGGLSIVETDLEVDFAPPVGYVEPPRSKQQPKLDGPRMATEMAISQQVQQQKTSFAGVGVRLNGKPLSAGNESAQSTSEPTKPVEDEDGVPAALNLPFGQLFFGYPIVPFKPKDGNEEEAAGAISAQRTFVGQGQTLRPRRNPTSATASRTASPTPGSPALAPSPSPRVTGGDVDPFKGKGELHDTWDE</sequence>
<evidence type="ECO:0000313" key="8">
    <source>
        <dbReference type="Proteomes" id="UP000268093"/>
    </source>
</evidence>
<keyword evidence="2" id="KW-0833">Ubl conjugation pathway</keyword>